<evidence type="ECO:0000313" key="3">
    <source>
        <dbReference type="Proteomes" id="UP000053477"/>
    </source>
</evidence>
<organism evidence="2 3">
    <name type="scientific">Schizopora paradoxa</name>
    <dbReference type="NCBI Taxonomy" id="27342"/>
    <lineage>
        <taxon>Eukaryota</taxon>
        <taxon>Fungi</taxon>
        <taxon>Dikarya</taxon>
        <taxon>Basidiomycota</taxon>
        <taxon>Agaricomycotina</taxon>
        <taxon>Agaricomycetes</taxon>
        <taxon>Hymenochaetales</taxon>
        <taxon>Schizoporaceae</taxon>
        <taxon>Schizopora</taxon>
    </lineage>
</organism>
<protein>
    <submittedName>
        <fullName evidence="2">Uncharacterized protein</fullName>
    </submittedName>
</protein>
<evidence type="ECO:0000256" key="1">
    <source>
        <dbReference type="SAM" id="MobiDB-lite"/>
    </source>
</evidence>
<dbReference type="InParanoid" id="A0A0H2RF76"/>
<dbReference type="Proteomes" id="UP000053477">
    <property type="component" value="Unassembled WGS sequence"/>
</dbReference>
<evidence type="ECO:0000313" key="2">
    <source>
        <dbReference type="EMBL" id="KLO10505.1"/>
    </source>
</evidence>
<proteinExistence type="predicted"/>
<keyword evidence="3" id="KW-1185">Reference proteome</keyword>
<gene>
    <name evidence="2" type="ORF">SCHPADRAFT_515012</name>
</gene>
<sequence length="234" mass="26576">MDSIESSGGSSRSETQLKDDEERNLNEIPLVSSSFVEELRRDDVSYSYASTWSTNYTMSNLEGAGRIIGNLYSRAGSSLEKGLGSLAYRARLGSYAKLKNHSPLDVFDSEDTKEHEKACKILLNSARSHDLTEQLDAFKWIVDHSVRHPSKVRSAFRAVFEQRKEISDAITFSWRRQGIEYTTYWLFKHKLASRCLSTHESSFLEVQSAADHFKSLDFSDFEGLILNSTQSTCF</sequence>
<accession>A0A0H2RF76</accession>
<reference evidence="2 3" key="1">
    <citation type="submission" date="2015-04" db="EMBL/GenBank/DDBJ databases">
        <title>Complete genome sequence of Schizopora paradoxa KUC8140, a cosmopolitan wood degrader in East Asia.</title>
        <authorList>
            <consortium name="DOE Joint Genome Institute"/>
            <person name="Min B."/>
            <person name="Park H."/>
            <person name="Jang Y."/>
            <person name="Kim J.-J."/>
            <person name="Kim K.H."/>
            <person name="Pangilinan J."/>
            <person name="Lipzen A."/>
            <person name="Riley R."/>
            <person name="Grigoriev I.V."/>
            <person name="Spatafora J.W."/>
            <person name="Choi I.-G."/>
        </authorList>
    </citation>
    <scope>NUCLEOTIDE SEQUENCE [LARGE SCALE GENOMIC DNA]</scope>
    <source>
        <strain evidence="2 3">KUC8140</strain>
    </source>
</reference>
<feature type="compositionally biased region" description="Low complexity" evidence="1">
    <location>
        <begin position="1"/>
        <end position="14"/>
    </location>
</feature>
<feature type="region of interest" description="Disordered" evidence="1">
    <location>
        <begin position="1"/>
        <end position="23"/>
    </location>
</feature>
<dbReference type="EMBL" id="KQ086024">
    <property type="protein sequence ID" value="KLO10505.1"/>
    <property type="molecule type" value="Genomic_DNA"/>
</dbReference>
<name>A0A0H2RF76_9AGAM</name>
<dbReference type="AlphaFoldDB" id="A0A0H2RF76"/>